<name>A0A485CLA9_RAOPL</name>
<proteinExistence type="predicted"/>
<reference evidence="1 2" key="1">
    <citation type="submission" date="2019-03" db="EMBL/GenBank/DDBJ databases">
        <authorList>
            <consortium name="Pathogen Informatics"/>
        </authorList>
    </citation>
    <scope>NUCLEOTIDE SEQUENCE [LARGE SCALE GENOMIC DNA]</scope>
    <source>
        <strain evidence="1 2">NCTC12998</strain>
    </source>
</reference>
<evidence type="ECO:0000313" key="1">
    <source>
        <dbReference type="EMBL" id="VFS85539.1"/>
    </source>
</evidence>
<accession>A0A485CLA9</accession>
<evidence type="ECO:0000313" key="2">
    <source>
        <dbReference type="Proteomes" id="UP000345637"/>
    </source>
</evidence>
<gene>
    <name evidence="1" type="ORF">NCTC12998_06088</name>
</gene>
<sequence>MIQLSFREVGLLITAERYVKFAAQIIATQAIVTMAVQIQEQHRTTQRILTLIEFSTELIVLLCRVILRP</sequence>
<dbReference type="Proteomes" id="UP000345637">
    <property type="component" value="Unassembled WGS sequence"/>
</dbReference>
<protein>
    <submittedName>
        <fullName evidence="1">Uncharacterized protein</fullName>
    </submittedName>
</protein>
<organism evidence="1 2">
    <name type="scientific">Raoultella planticola</name>
    <name type="common">Klebsiella planticola</name>
    <dbReference type="NCBI Taxonomy" id="575"/>
    <lineage>
        <taxon>Bacteria</taxon>
        <taxon>Pseudomonadati</taxon>
        <taxon>Pseudomonadota</taxon>
        <taxon>Gammaproteobacteria</taxon>
        <taxon>Enterobacterales</taxon>
        <taxon>Enterobacteriaceae</taxon>
        <taxon>Klebsiella/Raoultella group</taxon>
        <taxon>Raoultella</taxon>
    </lineage>
</organism>
<dbReference type="AlphaFoldDB" id="A0A485CLA9"/>
<dbReference type="EMBL" id="CAADJE010000028">
    <property type="protein sequence ID" value="VFS85539.1"/>
    <property type="molecule type" value="Genomic_DNA"/>
</dbReference>